<dbReference type="EMBL" id="KB745055">
    <property type="protein sequence ID" value="EOA94076.1"/>
    <property type="molecule type" value="Genomic_DNA"/>
</dbReference>
<sequence>MDFAEAKVKRWFRWDLSALALKTKDDSAIGDRIKKHTYCHLQPAALRTKPHQGCCLQQDREKHCLCRTLINYERSDSPSQLALTWDTWQKYILKEHFAILQQTSSMRRT</sequence>
<protein>
    <submittedName>
        <fullName evidence="1">Uncharacterized protein</fullName>
    </submittedName>
</protein>
<evidence type="ECO:0000313" key="1">
    <source>
        <dbReference type="EMBL" id="EOA94076.1"/>
    </source>
</evidence>
<gene>
    <name evidence="1" type="ORF">Anapl_13041</name>
</gene>
<evidence type="ECO:0000313" key="2">
    <source>
        <dbReference type="Proteomes" id="UP000296049"/>
    </source>
</evidence>
<dbReference type="Proteomes" id="UP000296049">
    <property type="component" value="Unassembled WGS sequence"/>
</dbReference>
<organism evidence="1 2">
    <name type="scientific">Anas platyrhynchos</name>
    <name type="common">Mallard</name>
    <name type="synonym">Anas boschas</name>
    <dbReference type="NCBI Taxonomy" id="8839"/>
    <lineage>
        <taxon>Eukaryota</taxon>
        <taxon>Metazoa</taxon>
        <taxon>Chordata</taxon>
        <taxon>Craniata</taxon>
        <taxon>Vertebrata</taxon>
        <taxon>Euteleostomi</taxon>
        <taxon>Archelosauria</taxon>
        <taxon>Archosauria</taxon>
        <taxon>Dinosauria</taxon>
        <taxon>Saurischia</taxon>
        <taxon>Theropoda</taxon>
        <taxon>Coelurosauria</taxon>
        <taxon>Aves</taxon>
        <taxon>Neognathae</taxon>
        <taxon>Galloanserae</taxon>
        <taxon>Anseriformes</taxon>
        <taxon>Anatidae</taxon>
        <taxon>Anatinae</taxon>
        <taxon>Anas</taxon>
    </lineage>
</organism>
<name>R0JAS6_ANAPL</name>
<dbReference type="AlphaFoldDB" id="R0JAS6"/>
<keyword evidence="2" id="KW-1185">Reference proteome</keyword>
<accession>R0JAS6</accession>
<reference evidence="2" key="1">
    <citation type="journal article" date="2013" name="Nat. Genet.">
        <title>The duck genome and transcriptome provide insight into an avian influenza virus reservoir species.</title>
        <authorList>
            <person name="Huang Y."/>
            <person name="Li Y."/>
            <person name="Burt D.W."/>
            <person name="Chen H."/>
            <person name="Zhang Y."/>
            <person name="Qian W."/>
            <person name="Kim H."/>
            <person name="Gan S."/>
            <person name="Zhao Y."/>
            <person name="Li J."/>
            <person name="Yi K."/>
            <person name="Feng H."/>
            <person name="Zhu P."/>
            <person name="Li B."/>
            <person name="Liu Q."/>
            <person name="Fairley S."/>
            <person name="Magor K.E."/>
            <person name="Du Z."/>
            <person name="Hu X."/>
            <person name="Goodman L."/>
            <person name="Tafer H."/>
            <person name="Vignal A."/>
            <person name="Lee T."/>
            <person name="Kim K.W."/>
            <person name="Sheng Z."/>
            <person name="An Y."/>
            <person name="Searle S."/>
            <person name="Herrero J."/>
            <person name="Groenen M.A."/>
            <person name="Crooijmans R.P."/>
            <person name="Faraut T."/>
            <person name="Cai Q."/>
            <person name="Webster R.G."/>
            <person name="Aldridge J.R."/>
            <person name="Warren W.C."/>
            <person name="Bartschat S."/>
            <person name="Kehr S."/>
            <person name="Marz M."/>
            <person name="Stadler P.F."/>
            <person name="Smith J."/>
            <person name="Kraus R.H."/>
            <person name="Zhao Y."/>
            <person name="Ren L."/>
            <person name="Fei J."/>
            <person name="Morisson M."/>
            <person name="Kaiser P."/>
            <person name="Griffin D.K."/>
            <person name="Rao M."/>
            <person name="Pitel F."/>
            <person name="Wang J."/>
            <person name="Li N."/>
        </authorList>
    </citation>
    <scope>NUCLEOTIDE SEQUENCE [LARGE SCALE GENOMIC DNA]</scope>
</reference>
<proteinExistence type="predicted"/>